<proteinExistence type="inferred from homology"/>
<gene>
    <name evidence="6" type="ORF">METZ01_LOCUS271382</name>
</gene>
<dbReference type="InterPro" id="IPR012147">
    <property type="entry name" value="P_Ac_Bu_trans"/>
</dbReference>
<dbReference type="AlphaFoldDB" id="A0A382K2R8"/>
<name>A0A382K2R8_9ZZZZ</name>
<reference evidence="6" key="1">
    <citation type="submission" date="2018-05" db="EMBL/GenBank/DDBJ databases">
        <authorList>
            <person name="Lanie J.A."/>
            <person name="Ng W.-L."/>
            <person name="Kazmierczak K.M."/>
            <person name="Andrzejewski T.M."/>
            <person name="Davidsen T.M."/>
            <person name="Wayne K.J."/>
            <person name="Tettelin H."/>
            <person name="Glass J.I."/>
            <person name="Rusch D."/>
            <person name="Podicherti R."/>
            <person name="Tsui H.-C.T."/>
            <person name="Winkler M.E."/>
        </authorList>
    </citation>
    <scope>NUCLEOTIDE SEQUENCE</scope>
</reference>
<dbReference type="Gene3D" id="3.40.50.10950">
    <property type="match status" value="1"/>
</dbReference>
<feature type="domain" description="Phosphate acetyl/butaryl transferase" evidence="5">
    <location>
        <begin position="1"/>
        <end position="279"/>
    </location>
</feature>
<keyword evidence="4" id="KW-0012">Acyltransferase</keyword>
<dbReference type="InterPro" id="IPR050500">
    <property type="entry name" value="Phos_Acetyltrans/Butyryltrans"/>
</dbReference>
<dbReference type="Gene3D" id="3.40.50.10750">
    <property type="entry name" value="Isocitrate/Isopropylmalate dehydrogenase-like"/>
    <property type="match status" value="1"/>
</dbReference>
<comment type="catalytic activity">
    <reaction evidence="1">
        <text>acetyl-CoA + phosphate = acetyl phosphate + CoA</text>
        <dbReference type="Rhea" id="RHEA:19521"/>
        <dbReference type="ChEBI" id="CHEBI:22191"/>
        <dbReference type="ChEBI" id="CHEBI:43474"/>
        <dbReference type="ChEBI" id="CHEBI:57287"/>
        <dbReference type="ChEBI" id="CHEBI:57288"/>
        <dbReference type="EC" id="2.3.1.8"/>
    </reaction>
</comment>
<sequence>AQPIVIGDEAEIMAQLQELGYKSDFLHIVDPARFDRRDEYADELYRLRQRKGLTLPEARERLRHRRYFGPMMVHMGDADGLVGGLLHHFSETVRPALQIIGLEAGAKRVAGLYMMVMQSEVLFFADPVINIDPTAQEVAEIAMQTANMARAFDVEPRVAMLSFSTFGGSDNPQAVKMRHATELVRAADPDLVVEGEMQADLALQPETLSEAYPFAQLGGRAIVLIFPDLGSANIAYRLVNALAGAEAVGPILMGLDKPVHLMPPNSTVEQIAQLAAIAVVDAQIRESVA</sequence>
<dbReference type="PANTHER" id="PTHR43356">
    <property type="entry name" value="PHOSPHATE ACETYLTRANSFERASE"/>
    <property type="match status" value="1"/>
</dbReference>
<evidence type="ECO:0000256" key="4">
    <source>
        <dbReference type="ARBA" id="ARBA00023315"/>
    </source>
</evidence>
<keyword evidence="3" id="KW-0808">Transferase</keyword>
<comment type="similarity">
    <text evidence="2">Belongs to the phosphate acetyltransferase and butyryltransferase family.</text>
</comment>
<dbReference type="EMBL" id="UINC01077936">
    <property type="protein sequence ID" value="SVC18528.1"/>
    <property type="molecule type" value="Genomic_DNA"/>
</dbReference>
<accession>A0A382K2R8</accession>
<dbReference type="GO" id="GO:0008959">
    <property type="term" value="F:phosphate acetyltransferase activity"/>
    <property type="evidence" value="ECO:0007669"/>
    <property type="project" value="UniProtKB-EC"/>
</dbReference>
<evidence type="ECO:0000256" key="2">
    <source>
        <dbReference type="ARBA" id="ARBA00005656"/>
    </source>
</evidence>
<dbReference type="SUPFAM" id="SSF53659">
    <property type="entry name" value="Isocitrate/Isopropylmalate dehydrogenase-like"/>
    <property type="match status" value="1"/>
</dbReference>
<organism evidence="6">
    <name type="scientific">marine metagenome</name>
    <dbReference type="NCBI Taxonomy" id="408172"/>
    <lineage>
        <taxon>unclassified sequences</taxon>
        <taxon>metagenomes</taxon>
        <taxon>ecological metagenomes</taxon>
    </lineage>
</organism>
<dbReference type="PANTHER" id="PTHR43356:SF3">
    <property type="entry name" value="PHOSPHATE ACETYLTRANSFERASE"/>
    <property type="match status" value="1"/>
</dbReference>
<protein>
    <recommendedName>
        <fullName evidence="5">Phosphate acetyl/butaryl transferase domain-containing protein</fullName>
    </recommendedName>
</protein>
<evidence type="ECO:0000256" key="3">
    <source>
        <dbReference type="ARBA" id="ARBA00022679"/>
    </source>
</evidence>
<dbReference type="InterPro" id="IPR042112">
    <property type="entry name" value="P_AcTrfase_dom2"/>
</dbReference>
<dbReference type="InterPro" id="IPR042113">
    <property type="entry name" value="P_AcTrfase_dom1"/>
</dbReference>
<dbReference type="InterPro" id="IPR002505">
    <property type="entry name" value="PTA_PTB"/>
</dbReference>
<feature type="non-terminal residue" evidence="6">
    <location>
        <position position="1"/>
    </location>
</feature>
<evidence type="ECO:0000259" key="5">
    <source>
        <dbReference type="Pfam" id="PF01515"/>
    </source>
</evidence>
<evidence type="ECO:0000256" key="1">
    <source>
        <dbReference type="ARBA" id="ARBA00000705"/>
    </source>
</evidence>
<dbReference type="PIRSF" id="PIRSF000428">
    <property type="entry name" value="P_Ac_trans"/>
    <property type="match status" value="1"/>
</dbReference>
<evidence type="ECO:0000313" key="6">
    <source>
        <dbReference type="EMBL" id="SVC18528.1"/>
    </source>
</evidence>
<dbReference type="Pfam" id="PF01515">
    <property type="entry name" value="PTA_PTB"/>
    <property type="match status" value="1"/>
</dbReference>